<sequence length="50" mass="5934">MVNAMGEYNLRNLQNRSYLFNYPFKSCTIISIWPVVLSIHLTTTRQEIEK</sequence>
<name>G2YGP6_BOTF4</name>
<evidence type="ECO:0000256" key="1">
    <source>
        <dbReference type="SAM" id="Phobius"/>
    </source>
</evidence>
<dbReference type="Proteomes" id="UP000008177">
    <property type="component" value="Unplaced contigs"/>
</dbReference>
<dbReference type="HOGENOM" id="CLU_3124839_0_0_1"/>
<dbReference type="EMBL" id="FQ790332">
    <property type="protein sequence ID" value="CCD50930.1"/>
    <property type="molecule type" value="Genomic_DNA"/>
</dbReference>
<feature type="transmembrane region" description="Helical" evidence="1">
    <location>
        <begin position="20"/>
        <end position="41"/>
    </location>
</feature>
<evidence type="ECO:0000313" key="3">
    <source>
        <dbReference type="Proteomes" id="UP000008177"/>
    </source>
</evidence>
<accession>G2YGP6</accession>
<reference evidence="3" key="1">
    <citation type="journal article" date="2011" name="PLoS Genet.">
        <title>Genomic analysis of the necrotrophic fungal pathogens Sclerotinia sclerotiorum and Botrytis cinerea.</title>
        <authorList>
            <person name="Amselem J."/>
            <person name="Cuomo C.A."/>
            <person name="van Kan J.A."/>
            <person name="Viaud M."/>
            <person name="Benito E.P."/>
            <person name="Couloux A."/>
            <person name="Coutinho P.M."/>
            <person name="de Vries R.P."/>
            <person name="Dyer P.S."/>
            <person name="Fillinger S."/>
            <person name="Fournier E."/>
            <person name="Gout L."/>
            <person name="Hahn M."/>
            <person name="Kohn L."/>
            <person name="Lapalu N."/>
            <person name="Plummer K.M."/>
            <person name="Pradier J.M."/>
            <person name="Quevillon E."/>
            <person name="Sharon A."/>
            <person name="Simon A."/>
            <person name="ten Have A."/>
            <person name="Tudzynski B."/>
            <person name="Tudzynski P."/>
            <person name="Wincker P."/>
            <person name="Andrew M."/>
            <person name="Anthouard V."/>
            <person name="Beever R.E."/>
            <person name="Beffa R."/>
            <person name="Benoit I."/>
            <person name="Bouzid O."/>
            <person name="Brault B."/>
            <person name="Chen Z."/>
            <person name="Choquer M."/>
            <person name="Collemare J."/>
            <person name="Cotton P."/>
            <person name="Danchin E.G."/>
            <person name="Da Silva C."/>
            <person name="Gautier A."/>
            <person name="Giraud C."/>
            <person name="Giraud T."/>
            <person name="Gonzalez C."/>
            <person name="Grossetete S."/>
            <person name="Guldener U."/>
            <person name="Henrissat B."/>
            <person name="Howlett B.J."/>
            <person name="Kodira C."/>
            <person name="Kretschmer M."/>
            <person name="Lappartient A."/>
            <person name="Leroch M."/>
            <person name="Levis C."/>
            <person name="Mauceli E."/>
            <person name="Neuveglise C."/>
            <person name="Oeser B."/>
            <person name="Pearson M."/>
            <person name="Poulain J."/>
            <person name="Poussereau N."/>
            <person name="Quesneville H."/>
            <person name="Rascle C."/>
            <person name="Schumacher J."/>
            <person name="Segurens B."/>
            <person name="Sexton A."/>
            <person name="Silva E."/>
            <person name="Sirven C."/>
            <person name="Soanes D.M."/>
            <person name="Talbot N.J."/>
            <person name="Templeton M."/>
            <person name="Yandava C."/>
            <person name="Yarden O."/>
            <person name="Zeng Q."/>
            <person name="Rollins J.A."/>
            <person name="Lebrun M.H."/>
            <person name="Dickman M."/>
        </authorList>
    </citation>
    <scope>NUCLEOTIDE SEQUENCE [LARGE SCALE GENOMIC DNA]</scope>
    <source>
        <strain evidence="3">T4</strain>
    </source>
</reference>
<gene>
    <name evidence="2" type="ORF">BofuT4_uP021980.1</name>
</gene>
<proteinExistence type="predicted"/>
<protein>
    <submittedName>
        <fullName evidence="2">Uncharacterized protein</fullName>
    </submittedName>
</protein>
<dbReference type="InParanoid" id="G2YGP6"/>
<evidence type="ECO:0000313" key="2">
    <source>
        <dbReference type="EMBL" id="CCD50930.1"/>
    </source>
</evidence>
<organism evidence="2 3">
    <name type="scientific">Botryotinia fuckeliana (strain T4)</name>
    <name type="common">Noble rot fungus</name>
    <name type="synonym">Botrytis cinerea</name>
    <dbReference type="NCBI Taxonomy" id="999810"/>
    <lineage>
        <taxon>Eukaryota</taxon>
        <taxon>Fungi</taxon>
        <taxon>Dikarya</taxon>
        <taxon>Ascomycota</taxon>
        <taxon>Pezizomycotina</taxon>
        <taxon>Leotiomycetes</taxon>
        <taxon>Helotiales</taxon>
        <taxon>Sclerotiniaceae</taxon>
        <taxon>Botrytis</taxon>
    </lineage>
</organism>
<keyword evidence="1" id="KW-0472">Membrane</keyword>
<keyword evidence="1" id="KW-0812">Transmembrane</keyword>
<keyword evidence="1" id="KW-1133">Transmembrane helix</keyword>
<dbReference type="AlphaFoldDB" id="G2YGP6"/>